<name>A0A7V9AB42_9BACT</name>
<gene>
    <name evidence="1" type="ORF">H0921_04300</name>
</gene>
<organism evidence="1 2">
    <name type="scientific">Thermogemmata fonticola</name>
    <dbReference type="NCBI Taxonomy" id="2755323"/>
    <lineage>
        <taxon>Bacteria</taxon>
        <taxon>Pseudomonadati</taxon>
        <taxon>Planctomycetota</taxon>
        <taxon>Planctomycetia</taxon>
        <taxon>Gemmatales</taxon>
        <taxon>Gemmataceae</taxon>
        <taxon>Thermogemmata</taxon>
    </lineage>
</organism>
<accession>A0A7V9AB42</accession>
<dbReference type="RefSeq" id="WP_194536811.1">
    <property type="nucleotide sequence ID" value="NZ_JACEFB010000002.1"/>
</dbReference>
<dbReference type="Proteomes" id="UP000542342">
    <property type="component" value="Unassembled WGS sequence"/>
</dbReference>
<keyword evidence="2" id="KW-1185">Reference proteome</keyword>
<dbReference type="EMBL" id="JACEFB010000002">
    <property type="protein sequence ID" value="MBA2225382.1"/>
    <property type="molecule type" value="Genomic_DNA"/>
</dbReference>
<protein>
    <submittedName>
        <fullName evidence="1">Uncharacterized protein</fullName>
    </submittedName>
</protein>
<comment type="caution">
    <text evidence="1">The sequence shown here is derived from an EMBL/GenBank/DDBJ whole genome shotgun (WGS) entry which is preliminary data.</text>
</comment>
<dbReference type="AlphaFoldDB" id="A0A7V9AB42"/>
<sequence>MLATPHRLVQAATYLAMVGTLGAILLSCSSQNQVDEPLPTDGPNQVVLKVPRMT</sequence>
<reference evidence="1 2" key="1">
    <citation type="submission" date="2020-07" db="EMBL/GenBank/DDBJ databases">
        <title>Thermogemmata thermophila gen. nov., sp. nov., a novel moderate thermophilic planctomycete from a Kamchatka hot spring.</title>
        <authorList>
            <person name="Elcheninov A.G."/>
            <person name="Podosokorskaya O.A."/>
            <person name="Kovaleva O.L."/>
            <person name="Novikov A."/>
            <person name="Bonch-Osmolovskaya E.A."/>
            <person name="Toshchakov S.V."/>
            <person name="Kublanov I.V."/>
        </authorList>
    </citation>
    <scope>NUCLEOTIDE SEQUENCE [LARGE SCALE GENOMIC DNA]</scope>
    <source>
        <strain evidence="1 2">2918</strain>
    </source>
</reference>
<proteinExistence type="predicted"/>
<dbReference type="PROSITE" id="PS51257">
    <property type="entry name" value="PROKAR_LIPOPROTEIN"/>
    <property type="match status" value="1"/>
</dbReference>
<evidence type="ECO:0000313" key="2">
    <source>
        <dbReference type="Proteomes" id="UP000542342"/>
    </source>
</evidence>
<evidence type="ECO:0000313" key="1">
    <source>
        <dbReference type="EMBL" id="MBA2225382.1"/>
    </source>
</evidence>